<dbReference type="Proteomes" id="UP000266313">
    <property type="component" value="Chromosome"/>
</dbReference>
<organism evidence="2 3">
    <name type="scientific">Methylocaldum marinum</name>
    <dbReference type="NCBI Taxonomy" id="1432792"/>
    <lineage>
        <taxon>Bacteria</taxon>
        <taxon>Pseudomonadati</taxon>
        <taxon>Pseudomonadota</taxon>
        <taxon>Gammaproteobacteria</taxon>
        <taxon>Methylococcales</taxon>
        <taxon>Methylococcaceae</taxon>
        <taxon>Methylocaldum</taxon>
    </lineage>
</organism>
<name>A0A250KTD2_9GAMM</name>
<dbReference type="Pfam" id="PF13468">
    <property type="entry name" value="Glyoxalase_3"/>
    <property type="match status" value="1"/>
</dbReference>
<evidence type="ECO:0000313" key="2">
    <source>
        <dbReference type="EMBL" id="BBA34796.1"/>
    </source>
</evidence>
<gene>
    <name evidence="2" type="ORF">sS8_2851</name>
</gene>
<proteinExistence type="predicted"/>
<feature type="domain" description="Glyoxalase-like" evidence="1">
    <location>
        <begin position="6"/>
        <end position="177"/>
    </location>
</feature>
<dbReference type="KEGG" id="mmai:sS8_2851"/>
<dbReference type="RefSeq" id="WP_119632788.1">
    <property type="nucleotide sequence ID" value="NZ_AP017928.1"/>
</dbReference>
<evidence type="ECO:0000259" key="1">
    <source>
        <dbReference type="Pfam" id="PF13468"/>
    </source>
</evidence>
<dbReference type="SUPFAM" id="SSF54593">
    <property type="entry name" value="Glyoxalase/Bleomycin resistance protein/Dihydroxybiphenyl dioxygenase"/>
    <property type="match status" value="1"/>
</dbReference>
<keyword evidence="3" id="KW-1185">Reference proteome</keyword>
<dbReference type="AlphaFoldDB" id="A0A250KTD2"/>
<dbReference type="InterPro" id="IPR025870">
    <property type="entry name" value="Glyoxalase-like_dom"/>
</dbReference>
<dbReference type="Gene3D" id="3.10.180.10">
    <property type="entry name" value="2,3-Dihydroxybiphenyl 1,2-Dioxygenase, domain 1"/>
    <property type="match status" value="1"/>
</dbReference>
<protein>
    <recommendedName>
        <fullName evidence="1">Glyoxalase-like domain-containing protein</fullName>
    </recommendedName>
</protein>
<sequence>MTRSRMDHMAITAPSLDAGVAYVRQALGVSPLAGGEHPRMATHNAVLKLGEKLYLEVIAINPNAPKPDRPRWFRLDEPSPAQPTRLATWIARTDDIYAATAASPVPLGEVQPMSRGDMNWLISIPADGSLPLYGVAPTLIQWISGGHPTTRLPDSGCSLVRLEGFHPAADKITCLLEAIGFEGDFRVSGLPPDQEPYLVAHIRTPTGVRLLR</sequence>
<accession>A0A250KTD2</accession>
<dbReference type="OrthoDB" id="5801364at2"/>
<dbReference type="EMBL" id="AP017928">
    <property type="protein sequence ID" value="BBA34796.1"/>
    <property type="molecule type" value="Genomic_DNA"/>
</dbReference>
<reference evidence="2 3" key="1">
    <citation type="submission" date="2016-12" db="EMBL/GenBank/DDBJ databases">
        <title>Genome sequencing of Methylocaldum marinum.</title>
        <authorList>
            <person name="Takeuchi M."/>
            <person name="Kamagata Y."/>
            <person name="Hiraoka S."/>
            <person name="Oshima K."/>
            <person name="Hattori M."/>
            <person name="Iwasaki W."/>
        </authorList>
    </citation>
    <scope>NUCLEOTIDE SEQUENCE [LARGE SCALE GENOMIC DNA]</scope>
    <source>
        <strain evidence="2 3">S8</strain>
    </source>
</reference>
<dbReference type="InterPro" id="IPR029068">
    <property type="entry name" value="Glyas_Bleomycin-R_OHBP_Dase"/>
</dbReference>
<evidence type="ECO:0000313" key="3">
    <source>
        <dbReference type="Proteomes" id="UP000266313"/>
    </source>
</evidence>